<dbReference type="InterPro" id="IPR011006">
    <property type="entry name" value="CheY-like_superfamily"/>
</dbReference>
<name>A0A2S1LTF3_9FLAO</name>
<reference evidence="4 5" key="1">
    <citation type="submission" date="2017-04" db="EMBL/GenBank/DDBJ databases">
        <title>Complete genome sequence of Flavobacterium kingsejong AJ004.</title>
        <authorList>
            <person name="Lee P.C."/>
        </authorList>
    </citation>
    <scope>NUCLEOTIDE SEQUENCE [LARGE SCALE GENOMIC DNA]</scope>
    <source>
        <strain evidence="4 5">AJ004</strain>
    </source>
</reference>
<organism evidence="4 5">
    <name type="scientific">Flavobacterium kingsejongi</name>
    <dbReference type="NCBI Taxonomy" id="1678728"/>
    <lineage>
        <taxon>Bacteria</taxon>
        <taxon>Pseudomonadati</taxon>
        <taxon>Bacteroidota</taxon>
        <taxon>Flavobacteriia</taxon>
        <taxon>Flavobacteriales</taxon>
        <taxon>Flavobacteriaceae</taxon>
        <taxon>Flavobacterium</taxon>
    </lineage>
</organism>
<dbReference type="GO" id="GO:0003677">
    <property type="term" value="F:DNA binding"/>
    <property type="evidence" value="ECO:0007669"/>
    <property type="project" value="UniProtKB-KW"/>
</dbReference>
<dbReference type="AlphaFoldDB" id="A0A2S1LTF3"/>
<dbReference type="PANTHER" id="PTHR37299">
    <property type="entry name" value="TRANSCRIPTIONAL REGULATOR-RELATED"/>
    <property type="match status" value="1"/>
</dbReference>
<feature type="modified residue" description="4-aspartylphosphate" evidence="1">
    <location>
        <position position="57"/>
    </location>
</feature>
<dbReference type="Gene3D" id="2.40.50.1020">
    <property type="entry name" value="LytTr DNA-binding domain"/>
    <property type="match status" value="1"/>
</dbReference>
<dbReference type="Pfam" id="PF00072">
    <property type="entry name" value="Response_reg"/>
    <property type="match status" value="1"/>
</dbReference>
<evidence type="ECO:0000313" key="5">
    <source>
        <dbReference type="Proteomes" id="UP000244677"/>
    </source>
</evidence>
<sequence length="238" mass="27313">MEPSLKCLIVDDEKPAHQVIRSHIMNSVGFEYAGSAYNGTEALAMLRETNFDILFLDINMPLINGIELMKILPERPVTIITTAYSDFALESYQQDAVDYLLKPIPLSGFLKAIEKAKLFCEAKKRKQNTELTIPLRHNKEIEEVLHRDILYIESLGNYVKVYRLSLSRPMVVYGTLAHIFAGLKQKGFLQIHRSFVVNTLHIKHFSKQKLILHNDKTIPVGRKYQILLDENLSVKFLS</sequence>
<dbReference type="Gene3D" id="3.40.50.2300">
    <property type="match status" value="1"/>
</dbReference>
<dbReference type="Pfam" id="PF04397">
    <property type="entry name" value="LytTR"/>
    <property type="match status" value="1"/>
</dbReference>
<dbReference type="PROSITE" id="PS50930">
    <property type="entry name" value="HTH_LYTTR"/>
    <property type="match status" value="1"/>
</dbReference>
<dbReference type="GO" id="GO:0000156">
    <property type="term" value="F:phosphorelay response regulator activity"/>
    <property type="evidence" value="ECO:0007669"/>
    <property type="project" value="InterPro"/>
</dbReference>
<dbReference type="SMART" id="SM00850">
    <property type="entry name" value="LytTR"/>
    <property type="match status" value="1"/>
</dbReference>
<dbReference type="InterPro" id="IPR001789">
    <property type="entry name" value="Sig_transdc_resp-reg_receiver"/>
</dbReference>
<dbReference type="EMBL" id="CP020919">
    <property type="protein sequence ID" value="AWG27004.1"/>
    <property type="molecule type" value="Genomic_DNA"/>
</dbReference>
<dbReference type="RefSeq" id="WP_108738497.1">
    <property type="nucleotide sequence ID" value="NZ_CP020919.1"/>
</dbReference>
<dbReference type="PROSITE" id="PS50110">
    <property type="entry name" value="RESPONSE_REGULATORY"/>
    <property type="match status" value="1"/>
</dbReference>
<dbReference type="InterPro" id="IPR046947">
    <property type="entry name" value="LytR-like"/>
</dbReference>
<evidence type="ECO:0000259" key="3">
    <source>
        <dbReference type="PROSITE" id="PS50930"/>
    </source>
</evidence>
<dbReference type="SMART" id="SM00448">
    <property type="entry name" value="REC"/>
    <property type="match status" value="1"/>
</dbReference>
<dbReference type="InterPro" id="IPR007492">
    <property type="entry name" value="LytTR_DNA-bd_dom"/>
</dbReference>
<protein>
    <submittedName>
        <fullName evidence="4">DNA-binding response regulator</fullName>
    </submittedName>
</protein>
<dbReference type="OrthoDB" id="2168082at2"/>
<accession>A0A2S1LTF3</accession>
<dbReference type="SUPFAM" id="SSF52172">
    <property type="entry name" value="CheY-like"/>
    <property type="match status" value="1"/>
</dbReference>
<keyword evidence="4" id="KW-0238">DNA-binding</keyword>
<feature type="domain" description="Response regulatory" evidence="2">
    <location>
        <begin position="6"/>
        <end position="117"/>
    </location>
</feature>
<proteinExistence type="predicted"/>
<dbReference type="KEGG" id="fki:FK004_18075"/>
<feature type="domain" description="HTH LytTR-type" evidence="3">
    <location>
        <begin position="133"/>
        <end position="234"/>
    </location>
</feature>
<evidence type="ECO:0000313" key="4">
    <source>
        <dbReference type="EMBL" id="AWG27004.1"/>
    </source>
</evidence>
<keyword evidence="1" id="KW-0597">Phosphoprotein</keyword>
<dbReference type="PANTHER" id="PTHR37299:SF1">
    <property type="entry name" value="STAGE 0 SPORULATION PROTEIN A HOMOLOG"/>
    <property type="match status" value="1"/>
</dbReference>
<dbReference type="Proteomes" id="UP000244677">
    <property type="component" value="Chromosome"/>
</dbReference>
<gene>
    <name evidence="4" type="ORF">FK004_18075</name>
</gene>
<evidence type="ECO:0000259" key="2">
    <source>
        <dbReference type="PROSITE" id="PS50110"/>
    </source>
</evidence>
<evidence type="ECO:0000256" key="1">
    <source>
        <dbReference type="PROSITE-ProRule" id="PRU00169"/>
    </source>
</evidence>
<keyword evidence="5" id="KW-1185">Reference proteome</keyword>